<evidence type="ECO:0000313" key="4">
    <source>
        <dbReference type="Proteomes" id="UP001652623"/>
    </source>
</evidence>
<dbReference type="PANTHER" id="PTHR32054:SF9">
    <property type="entry name" value="OS04G0116200 PROTEIN"/>
    <property type="match status" value="1"/>
</dbReference>
<reference evidence="5" key="1">
    <citation type="submission" date="2025-08" db="UniProtKB">
        <authorList>
            <consortium name="RefSeq"/>
        </authorList>
    </citation>
    <scope>IDENTIFICATION</scope>
    <source>
        <tissue evidence="5">Seedling</tissue>
    </source>
</reference>
<dbReference type="GeneID" id="107424375"/>
<evidence type="ECO:0000256" key="3">
    <source>
        <dbReference type="SAM" id="Coils"/>
    </source>
</evidence>
<evidence type="ECO:0000256" key="1">
    <source>
        <dbReference type="ARBA" id="ARBA00005485"/>
    </source>
</evidence>
<dbReference type="InParanoid" id="A0A6P4A7R6"/>
<dbReference type="AlphaFoldDB" id="A0A6P4A7R6"/>
<dbReference type="GO" id="GO:0005829">
    <property type="term" value="C:cytosol"/>
    <property type="evidence" value="ECO:0007669"/>
    <property type="project" value="TreeGrafter"/>
</dbReference>
<proteinExistence type="inferred from homology"/>
<gene>
    <name evidence="5" type="primary">LOC107424375</name>
</gene>
<keyword evidence="2 3" id="KW-0175">Coiled coil</keyword>
<name>A0A6P4A7R6_ZIZJJ</name>
<dbReference type="GO" id="GO:0009903">
    <property type="term" value="P:chloroplast avoidance movement"/>
    <property type="evidence" value="ECO:0007669"/>
    <property type="project" value="TreeGrafter"/>
</dbReference>
<evidence type="ECO:0000313" key="5">
    <source>
        <dbReference type="RefSeq" id="XP_015889647.3"/>
    </source>
</evidence>
<comment type="similarity">
    <text evidence="1">Belongs to the WEB family.</text>
</comment>
<dbReference type="PANTHER" id="PTHR32054">
    <property type="entry name" value="HEAVY CHAIN, PUTATIVE, EXPRESSED-RELATED-RELATED"/>
    <property type="match status" value="1"/>
</dbReference>
<accession>A0A6P4A7R6</accession>
<protein>
    <submittedName>
        <fullName evidence="5">WEB family protein At3g51220</fullName>
    </submittedName>
</protein>
<feature type="coiled-coil region" evidence="3">
    <location>
        <begin position="64"/>
        <end position="116"/>
    </location>
</feature>
<organism evidence="4 5">
    <name type="scientific">Ziziphus jujuba</name>
    <name type="common">Chinese jujube</name>
    <name type="synonym">Ziziphus sativa</name>
    <dbReference type="NCBI Taxonomy" id="326968"/>
    <lineage>
        <taxon>Eukaryota</taxon>
        <taxon>Viridiplantae</taxon>
        <taxon>Streptophyta</taxon>
        <taxon>Embryophyta</taxon>
        <taxon>Tracheophyta</taxon>
        <taxon>Spermatophyta</taxon>
        <taxon>Magnoliopsida</taxon>
        <taxon>eudicotyledons</taxon>
        <taxon>Gunneridae</taxon>
        <taxon>Pentapetalae</taxon>
        <taxon>rosids</taxon>
        <taxon>fabids</taxon>
        <taxon>Rosales</taxon>
        <taxon>Rhamnaceae</taxon>
        <taxon>Paliureae</taxon>
        <taxon>Ziziphus</taxon>
    </lineage>
</organism>
<dbReference type="GO" id="GO:0009904">
    <property type="term" value="P:chloroplast accumulation movement"/>
    <property type="evidence" value="ECO:0007669"/>
    <property type="project" value="TreeGrafter"/>
</dbReference>
<sequence>MDGEESNAAVVAGRAEIDTRAPFRSVKEAVMLFGEKVLVGEIYANKLKEIQARASENGHAQSKMGVLTAELEDTKQNLQKAREENTVMAFCIKSLREELEQAKKELEKIKAREFLKQRVNPDTEDLKFIENATKVQINTPDHEEDNEFQKKRYVKFASPPSLAQVIVSRDEKPERPTSMNKLKKKSLLPTLGWIFSKKKAIQERESPIRA</sequence>
<evidence type="ECO:0000256" key="2">
    <source>
        <dbReference type="ARBA" id="ARBA00023054"/>
    </source>
</evidence>
<dbReference type="RefSeq" id="XP_015889647.3">
    <property type="nucleotide sequence ID" value="XM_016034161.4"/>
</dbReference>
<keyword evidence="4" id="KW-1185">Reference proteome</keyword>
<dbReference type="KEGG" id="zju:107424375"/>
<dbReference type="Proteomes" id="UP001652623">
    <property type="component" value="Chromosome 7"/>
</dbReference>